<keyword evidence="1" id="KW-1133">Transmembrane helix</keyword>
<gene>
    <name evidence="2" type="ORF">RN51_01624</name>
</gene>
<dbReference type="Proteomes" id="UP000033725">
    <property type="component" value="Unassembled WGS sequence"/>
</dbReference>
<reference evidence="2 3" key="1">
    <citation type="submission" date="2015-02" db="EMBL/GenBank/DDBJ databases">
        <title>Draft genome sequences of ten Microbacterium spp. with emphasis on heavy metal contaminated environments.</title>
        <authorList>
            <person name="Corretto E."/>
        </authorList>
    </citation>
    <scope>NUCLEOTIDE SEQUENCE [LARGE SCALE GENOMIC DNA]</scope>
    <source>
        <strain evidence="2 3">BEL163</strain>
    </source>
</reference>
<organism evidence="2 3">
    <name type="scientific">Microbacterium oxydans</name>
    <dbReference type="NCBI Taxonomy" id="82380"/>
    <lineage>
        <taxon>Bacteria</taxon>
        <taxon>Bacillati</taxon>
        <taxon>Actinomycetota</taxon>
        <taxon>Actinomycetes</taxon>
        <taxon>Micrococcales</taxon>
        <taxon>Microbacteriaceae</taxon>
        <taxon>Microbacterium</taxon>
    </lineage>
</organism>
<dbReference type="AlphaFoldDB" id="A0A0F0KUH2"/>
<feature type="transmembrane region" description="Helical" evidence="1">
    <location>
        <begin position="80"/>
        <end position="103"/>
    </location>
</feature>
<sequence length="110" mass="11964">MNDQRSARSQLGGNLVWVSLFVATVSALVVLARILEVAACSKQCDYPMLETVTRGFWMSALVIFIVTTGAYFFTRSRLRLAWLLPAAGITITLNALLVTNLVMNGALNVG</sequence>
<dbReference type="PATRIC" id="fig|82380.10.peg.1633"/>
<keyword evidence="1" id="KW-0472">Membrane</keyword>
<feature type="transmembrane region" description="Helical" evidence="1">
    <location>
        <begin position="55"/>
        <end position="73"/>
    </location>
</feature>
<proteinExistence type="predicted"/>
<evidence type="ECO:0000313" key="2">
    <source>
        <dbReference type="EMBL" id="KJL22881.1"/>
    </source>
</evidence>
<protein>
    <submittedName>
        <fullName evidence="2">Uncharacterized protein</fullName>
    </submittedName>
</protein>
<feature type="transmembrane region" description="Helical" evidence="1">
    <location>
        <begin position="12"/>
        <end position="35"/>
    </location>
</feature>
<name>A0A0F0KUH2_9MICO</name>
<keyword evidence="1" id="KW-0812">Transmembrane</keyword>
<evidence type="ECO:0000256" key="1">
    <source>
        <dbReference type="SAM" id="Phobius"/>
    </source>
</evidence>
<evidence type="ECO:0000313" key="3">
    <source>
        <dbReference type="Proteomes" id="UP000033725"/>
    </source>
</evidence>
<comment type="caution">
    <text evidence="2">The sequence shown here is derived from an EMBL/GenBank/DDBJ whole genome shotgun (WGS) entry which is preliminary data.</text>
</comment>
<dbReference type="EMBL" id="JYIV01000024">
    <property type="protein sequence ID" value="KJL22881.1"/>
    <property type="molecule type" value="Genomic_DNA"/>
</dbReference>
<accession>A0A0F0KUH2</accession>